<dbReference type="Pfam" id="PF01535">
    <property type="entry name" value="PPR"/>
    <property type="match status" value="3"/>
</dbReference>
<evidence type="ECO:0000256" key="1">
    <source>
        <dbReference type="ARBA" id="ARBA00003534"/>
    </source>
</evidence>
<proteinExistence type="inferred from homology"/>
<dbReference type="PROSITE" id="PS51375">
    <property type="entry name" value="PPR"/>
    <property type="match status" value="4"/>
</dbReference>
<keyword evidence="12" id="KW-1185">Reference proteome</keyword>
<evidence type="ECO:0000256" key="9">
    <source>
        <dbReference type="SAM" id="MobiDB-lite"/>
    </source>
</evidence>
<dbReference type="InterPro" id="IPR011990">
    <property type="entry name" value="TPR-like_helical_dom_sf"/>
</dbReference>
<dbReference type="Pfam" id="PF13041">
    <property type="entry name" value="PPR_2"/>
    <property type="match status" value="1"/>
</dbReference>
<keyword evidence="7" id="KW-0809">Transit peptide</keyword>
<feature type="compositionally biased region" description="Polar residues" evidence="9">
    <location>
        <begin position="408"/>
        <end position="418"/>
    </location>
</feature>
<evidence type="ECO:0000256" key="6">
    <source>
        <dbReference type="ARBA" id="ARBA00022737"/>
    </source>
</evidence>
<sequence length="951" mass="103642">MATAPRPGFASAPRIITMTLLVVSALLSRLSVPAAAAELVELTFLANAQEKGAVCLDGSPPAYQFRRGFGSGTRSWLVNLEGGAWCNTTEDCSSRRLTDLGSSKFMKPIEFEGMLSNNRSENPYFYNWNIVDIRYCDGGSFAGDAEGQDRNGTKLFYRGLRIWEAVVDQLMGKGMDAAKQALLAGCSAGGLAALLHCDKFRARFPPQVPVKCLSDAGFFLDVKDSSGERFMRSIFRGVIHLQNVRKVLPKDCLANKDPTECFFPPELTKSISTPTFIRNSGYDSYQVGNVVAPGGSDPGQSWARCKADIGNCTSTQIEALNGFRKKIIEDLKIAQHKSGWGLFIDSCFNHCQTPFRISWHSPNSLRLGNKTIAEAVADWYVGKDHGVKEIDCAYPCVNPTCSSQLDLPTRQSQVTTRQGGRGPGGFMQSTAPGPNTPAAAVRSLSRRSAAAGHQLHALLIKHGLLHHPAFLRALLSRLPASPSALSLLLSAPPGVLSPSIFCPAIAAFSASPVPYSSLAIFNHVSSFSLPTPLPAFPALLKSCARAFKLCSRASKSAAAFTSKGMELHCRVLKLGYGADQYVQNALVSMYGKLGRLRDARMVFDEMPVRNAVSWNALVGAHGAVGDSQGAARVSKDMPDRNISWWNAEIVRNARVGDMEAAARVFREMPDRDAVSWNSLIGGYANLKRYTRALEIFQEMQDSGIKPTELTLVSVLGACAEIGELELGKGLHSYLDSAGIAADGYVGNALVDMYAKCGRLELARQVFESMSTKDITCWNAMIVGLSVHGYSREALELFDSMKVEPDRVTFLGVLTACSHGGLVSKGRAYFDSMTARYKIVPDVKHYGCMVDMLCRCGKVSEAYQMINDMPIKANSVLWKMVLAACRVHGHMDVADKVFHKLRELMPVDDGDVITISNVYAESKRWDDVEHLRTKVIEPRASKHAAHSQVNVT</sequence>
<dbReference type="Pfam" id="PF12854">
    <property type="entry name" value="PPR_1"/>
    <property type="match status" value="1"/>
</dbReference>
<feature type="repeat" description="PPR" evidence="8">
    <location>
        <begin position="742"/>
        <end position="776"/>
    </location>
</feature>
<comment type="subcellular location">
    <subcellularLocation>
        <location evidence="2">Secreted</location>
        <location evidence="2">Cell wall</location>
    </subcellularLocation>
</comment>
<evidence type="ECO:0000313" key="12">
    <source>
        <dbReference type="Proteomes" id="UP001231189"/>
    </source>
</evidence>
<comment type="function">
    <text evidence="1">Hydrolyzes acetyl esters in homogalacturonan regions of pectin. In type I primary cell wall, galacturonic acid residues of pectin can be acetylated at the O-2 and O-3 positions. Decreasing the degree of acetylation of pectin gels in vitro alters their physical properties.</text>
</comment>
<feature type="signal peptide" evidence="10">
    <location>
        <begin position="1"/>
        <end position="36"/>
    </location>
</feature>
<name>A0AAD8S843_LOLMU</name>
<protein>
    <recommendedName>
        <fullName evidence="13">Pectin acetylesterase</fullName>
    </recommendedName>
</protein>
<dbReference type="GO" id="GO:0016787">
    <property type="term" value="F:hydrolase activity"/>
    <property type="evidence" value="ECO:0007669"/>
    <property type="project" value="InterPro"/>
</dbReference>
<dbReference type="InterPro" id="IPR004963">
    <property type="entry name" value="PAE/NOTUM"/>
</dbReference>
<feature type="repeat" description="PPR" evidence="8">
    <location>
        <begin position="841"/>
        <end position="875"/>
    </location>
</feature>
<keyword evidence="10" id="KW-0732">Signal</keyword>
<dbReference type="Pfam" id="PF20431">
    <property type="entry name" value="E_motif"/>
    <property type="match status" value="1"/>
</dbReference>
<dbReference type="PANTHER" id="PTHR21562">
    <property type="entry name" value="NOTUM-RELATED"/>
    <property type="match status" value="1"/>
</dbReference>
<evidence type="ECO:0000256" key="5">
    <source>
        <dbReference type="ARBA" id="ARBA00022512"/>
    </source>
</evidence>
<feature type="repeat" description="PPR" evidence="8">
    <location>
        <begin position="579"/>
        <end position="613"/>
    </location>
</feature>
<dbReference type="InterPro" id="IPR002885">
    <property type="entry name" value="PPR_rpt"/>
</dbReference>
<evidence type="ECO:0008006" key="13">
    <source>
        <dbReference type="Google" id="ProtNLM"/>
    </source>
</evidence>
<dbReference type="PANTHER" id="PTHR21562:SF125">
    <property type="entry name" value="PECTIN ACETYLESTERASE"/>
    <property type="match status" value="1"/>
</dbReference>
<keyword evidence="5" id="KW-0134">Cell wall</keyword>
<evidence type="ECO:0000256" key="2">
    <source>
        <dbReference type="ARBA" id="ARBA00004191"/>
    </source>
</evidence>
<organism evidence="11 12">
    <name type="scientific">Lolium multiflorum</name>
    <name type="common">Italian ryegrass</name>
    <name type="synonym">Lolium perenne subsp. multiflorum</name>
    <dbReference type="NCBI Taxonomy" id="4521"/>
    <lineage>
        <taxon>Eukaryota</taxon>
        <taxon>Viridiplantae</taxon>
        <taxon>Streptophyta</taxon>
        <taxon>Embryophyta</taxon>
        <taxon>Tracheophyta</taxon>
        <taxon>Spermatophyta</taxon>
        <taxon>Magnoliopsida</taxon>
        <taxon>Liliopsida</taxon>
        <taxon>Poales</taxon>
        <taxon>Poaceae</taxon>
        <taxon>BOP clade</taxon>
        <taxon>Pooideae</taxon>
        <taxon>Poodae</taxon>
        <taxon>Poeae</taxon>
        <taxon>Poeae Chloroplast Group 2 (Poeae type)</taxon>
        <taxon>Loliodinae</taxon>
        <taxon>Loliinae</taxon>
        <taxon>Lolium</taxon>
    </lineage>
</organism>
<keyword evidence="6" id="KW-0677">Repeat</keyword>
<gene>
    <name evidence="11" type="ORF">QYE76_064391</name>
</gene>
<evidence type="ECO:0000313" key="11">
    <source>
        <dbReference type="EMBL" id="KAK1646586.1"/>
    </source>
</evidence>
<dbReference type="FunFam" id="1.25.40.10:FF:000333">
    <property type="entry name" value="Pentatricopeptide repeat-containing protein"/>
    <property type="match status" value="1"/>
</dbReference>
<accession>A0AAD8S843</accession>
<dbReference type="InterPro" id="IPR046848">
    <property type="entry name" value="E_motif"/>
</dbReference>
<feature type="repeat" description="PPR" evidence="8">
    <location>
        <begin position="672"/>
        <end position="706"/>
    </location>
</feature>
<keyword evidence="5" id="KW-0964">Secreted</keyword>
<dbReference type="Proteomes" id="UP001231189">
    <property type="component" value="Unassembled WGS sequence"/>
</dbReference>
<comment type="caution">
    <text evidence="11">The sequence shown here is derived from an EMBL/GenBank/DDBJ whole genome shotgun (WGS) entry which is preliminary data.</text>
</comment>
<evidence type="ECO:0000256" key="10">
    <source>
        <dbReference type="SAM" id="SignalP"/>
    </source>
</evidence>
<reference evidence="11" key="1">
    <citation type="submission" date="2023-07" db="EMBL/GenBank/DDBJ databases">
        <title>A chromosome-level genome assembly of Lolium multiflorum.</title>
        <authorList>
            <person name="Chen Y."/>
            <person name="Copetti D."/>
            <person name="Kolliker R."/>
            <person name="Studer B."/>
        </authorList>
    </citation>
    <scope>NUCLEOTIDE SEQUENCE</scope>
    <source>
        <strain evidence="11">02402/16</strain>
        <tissue evidence="11">Leaf</tissue>
    </source>
</reference>
<comment type="similarity">
    <text evidence="4">Belongs to the PPR family. PCMP-H subfamily.</text>
</comment>
<evidence type="ECO:0000256" key="3">
    <source>
        <dbReference type="ARBA" id="ARBA00005784"/>
    </source>
</evidence>
<feature type="chain" id="PRO_5042221029" description="Pectin acetylesterase" evidence="10">
    <location>
        <begin position="37"/>
        <end position="951"/>
    </location>
</feature>
<dbReference type="FunFam" id="1.25.40.10:FF:000184">
    <property type="entry name" value="Pentatricopeptide repeat-containing protein, chloroplastic"/>
    <property type="match status" value="1"/>
</dbReference>
<dbReference type="Pfam" id="PF03283">
    <property type="entry name" value="PAE"/>
    <property type="match status" value="1"/>
</dbReference>
<evidence type="ECO:0000256" key="4">
    <source>
        <dbReference type="ARBA" id="ARBA00006643"/>
    </source>
</evidence>
<dbReference type="EMBL" id="JAUUTY010000004">
    <property type="protein sequence ID" value="KAK1646586.1"/>
    <property type="molecule type" value="Genomic_DNA"/>
</dbReference>
<dbReference type="SUPFAM" id="SSF48452">
    <property type="entry name" value="TPR-like"/>
    <property type="match status" value="1"/>
</dbReference>
<dbReference type="AlphaFoldDB" id="A0AAD8S843"/>
<dbReference type="NCBIfam" id="TIGR00756">
    <property type="entry name" value="PPR"/>
    <property type="match status" value="5"/>
</dbReference>
<comment type="similarity">
    <text evidence="3">Belongs to the pectinacetylesterase family.</text>
</comment>
<evidence type="ECO:0000256" key="8">
    <source>
        <dbReference type="PROSITE-ProRule" id="PRU00708"/>
    </source>
</evidence>
<dbReference type="Gene3D" id="1.25.40.10">
    <property type="entry name" value="Tetratricopeptide repeat domain"/>
    <property type="match status" value="3"/>
</dbReference>
<evidence type="ECO:0000256" key="7">
    <source>
        <dbReference type="ARBA" id="ARBA00022946"/>
    </source>
</evidence>
<feature type="region of interest" description="Disordered" evidence="9">
    <location>
        <begin position="408"/>
        <end position="434"/>
    </location>
</feature>